<evidence type="ECO:0000256" key="13">
    <source>
        <dbReference type="SAM" id="MobiDB-lite"/>
    </source>
</evidence>
<accession>A0ABD2ITB0</accession>
<gene>
    <name evidence="15" type="ORF">niasHT_030565</name>
</gene>
<evidence type="ECO:0000256" key="8">
    <source>
        <dbReference type="ARBA" id="ARBA00023180"/>
    </source>
</evidence>
<protein>
    <recommendedName>
        <fullName evidence="9">Zinc metalloproteinase</fullName>
    </recommendedName>
</protein>
<keyword evidence="4 9" id="KW-0732">Signal</keyword>
<dbReference type="PANTHER" id="PTHR10127:SF862">
    <property type="entry name" value="ZINC METALLOPROTEINASE NAS-27"/>
    <property type="match status" value="1"/>
</dbReference>
<evidence type="ECO:0000313" key="16">
    <source>
        <dbReference type="Proteomes" id="UP001620626"/>
    </source>
</evidence>
<dbReference type="GO" id="GO:0008270">
    <property type="term" value="F:zinc ion binding"/>
    <property type="evidence" value="ECO:0007669"/>
    <property type="project" value="UniProtKB-UniRule"/>
</dbReference>
<dbReference type="SUPFAM" id="SSF55486">
    <property type="entry name" value="Metalloproteases ('zincins'), catalytic domain"/>
    <property type="match status" value="1"/>
</dbReference>
<feature type="binding site" evidence="10">
    <location>
        <position position="312"/>
    </location>
    <ligand>
        <name>Zn(2+)</name>
        <dbReference type="ChEBI" id="CHEBI:29105"/>
        <note>catalytic</note>
    </ligand>
</feature>
<evidence type="ECO:0000256" key="4">
    <source>
        <dbReference type="ARBA" id="ARBA00022729"/>
    </source>
</evidence>
<keyword evidence="10 11" id="KW-0378">Hydrolase</keyword>
<comment type="caution">
    <text evidence="15">The sequence shown here is derived from an EMBL/GenBank/DDBJ whole genome shotgun (WGS) entry which is preliminary data.</text>
</comment>
<dbReference type="AlphaFoldDB" id="A0ABD2ITB0"/>
<dbReference type="InterPro" id="IPR000742">
    <property type="entry name" value="EGF"/>
</dbReference>
<dbReference type="CDD" id="cd04280">
    <property type="entry name" value="ZnMc_astacin_like"/>
    <property type="match status" value="1"/>
</dbReference>
<feature type="coiled-coil region" evidence="12">
    <location>
        <begin position="60"/>
        <end position="87"/>
    </location>
</feature>
<dbReference type="Gene3D" id="3.40.390.10">
    <property type="entry name" value="Collagenase (Catalytic Domain)"/>
    <property type="match status" value="1"/>
</dbReference>
<keyword evidence="5 10" id="KW-0862">Zinc</keyword>
<keyword evidence="7" id="KW-1015">Disulfide bond</keyword>
<feature type="binding site" evidence="10">
    <location>
        <position position="322"/>
    </location>
    <ligand>
        <name>Zn(2+)</name>
        <dbReference type="ChEBI" id="CHEBI:29105"/>
        <note>catalytic</note>
    </ligand>
</feature>
<dbReference type="InterPro" id="IPR006026">
    <property type="entry name" value="Peptidase_Metallo"/>
</dbReference>
<evidence type="ECO:0000313" key="15">
    <source>
        <dbReference type="EMBL" id="KAL3082551.1"/>
    </source>
</evidence>
<dbReference type="SMART" id="SM00235">
    <property type="entry name" value="ZnMc"/>
    <property type="match status" value="1"/>
</dbReference>
<evidence type="ECO:0000256" key="5">
    <source>
        <dbReference type="ARBA" id="ARBA00022833"/>
    </source>
</evidence>
<evidence type="ECO:0000256" key="10">
    <source>
        <dbReference type="PROSITE-ProRule" id="PRU01211"/>
    </source>
</evidence>
<comment type="subcellular location">
    <subcellularLocation>
        <location evidence="1 9">Secreted</location>
    </subcellularLocation>
</comment>
<evidence type="ECO:0000256" key="1">
    <source>
        <dbReference type="ARBA" id="ARBA00004613"/>
    </source>
</evidence>
<dbReference type="InterPro" id="IPR017050">
    <property type="entry name" value="Metallopeptidase_nem"/>
</dbReference>
<evidence type="ECO:0000256" key="12">
    <source>
        <dbReference type="SAM" id="Coils"/>
    </source>
</evidence>
<dbReference type="PROSITE" id="PS01186">
    <property type="entry name" value="EGF_2"/>
    <property type="match status" value="1"/>
</dbReference>
<evidence type="ECO:0000256" key="7">
    <source>
        <dbReference type="ARBA" id="ARBA00023157"/>
    </source>
</evidence>
<evidence type="ECO:0000256" key="9">
    <source>
        <dbReference type="PIRNR" id="PIRNR036365"/>
    </source>
</evidence>
<feature type="binding site" evidence="10">
    <location>
        <position position="316"/>
    </location>
    <ligand>
        <name>Zn(2+)</name>
        <dbReference type="ChEBI" id="CHEBI:29105"/>
        <note>catalytic</note>
    </ligand>
</feature>
<dbReference type="PANTHER" id="PTHR10127">
    <property type="entry name" value="DISCOIDIN, CUB, EGF, LAMININ , AND ZINC METALLOPROTEASE DOMAIN CONTAINING"/>
    <property type="match status" value="1"/>
</dbReference>
<dbReference type="GO" id="GO:0005576">
    <property type="term" value="C:extracellular region"/>
    <property type="evidence" value="ECO:0007669"/>
    <property type="project" value="UniProtKB-SubCell"/>
</dbReference>
<dbReference type="EMBL" id="JBICBT010001106">
    <property type="protein sequence ID" value="KAL3082551.1"/>
    <property type="molecule type" value="Genomic_DNA"/>
</dbReference>
<reference evidence="15 16" key="1">
    <citation type="submission" date="2024-10" db="EMBL/GenBank/DDBJ databases">
        <authorList>
            <person name="Kim D."/>
        </authorList>
    </citation>
    <scope>NUCLEOTIDE SEQUENCE [LARGE SCALE GENOMIC DNA]</scope>
    <source>
        <strain evidence="15">BH-2024</strain>
    </source>
</reference>
<keyword evidence="6 10" id="KW-0482">Metalloprotease</keyword>
<keyword evidence="12" id="KW-0175">Coiled coil</keyword>
<feature type="domain" description="Peptidase M12A" evidence="14">
    <location>
        <begin position="196"/>
        <end position="424"/>
    </location>
</feature>
<dbReference type="InterPro" id="IPR001506">
    <property type="entry name" value="Peptidase_M12A"/>
</dbReference>
<dbReference type="InterPro" id="IPR034035">
    <property type="entry name" value="Astacin-like_dom"/>
</dbReference>
<feature type="chain" id="PRO_5044527822" description="Zinc metalloproteinase" evidence="9 11">
    <location>
        <begin position="27"/>
        <end position="607"/>
    </location>
</feature>
<dbReference type="PROSITE" id="PS51864">
    <property type="entry name" value="ASTACIN"/>
    <property type="match status" value="1"/>
</dbReference>
<comment type="caution">
    <text evidence="10">Lacks conserved residue(s) required for the propagation of feature annotation.</text>
</comment>
<name>A0ABD2ITB0_9BILA</name>
<evidence type="ECO:0000256" key="11">
    <source>
        <dbReference type="RuleBase" id="RU361183"/>
    </source>
</evidence>
<dbReference type="Pfam" id="PF01400">
    <property type="entry name" value="Astacin"/>
    <property type="match status" value="2"/>
</dbReference>
<dbReference type="GO" id="GO:0004222">
    <property type="term" value="F:metalloendopeptidase activity"/>
    <property type="evidence" value="ECO:0007669"/>
    <property type="project" value="UniProtKB-UniRule"/>
</dbReference>
<keyword evidence="2 9" id="KW-0964">Secreted</keyword>
<feature type="active site" evidence="10">
    <location>
        <position position="313"/>
    </location>
</feature>
<evidence type="ECO:0000259" key="14">
    <source>
        <dbReference type="PROSITE" id="PS51864"/>
    </source>
</evidence>
<dbReference type="PIRSF" id="PIRSF036365">
    <property type="entry name" value="Astacin_nematoda"/>
    <property type="match status" value="1"/>
</dbReference>
<evidence type="ECO:0000256" key="3">
    <source>
        <dbReference type="ARBA" id="ARBA00022723"/>
    </source>
</evidence>
<sequence>MKCSLLSYPFIGISLILVVGVASSIGAPAAASGRKIKPPIMERGAVNKGTKPTEMGKEEAEQWKKEREEVKKLLAEHNEKVQKKLLKQAKALEKDEKYQQRMKEQKAARARLPKEKRVPTMDIPEINENSPEAAYLYQGDIQLSLEEAKILFARDDDVEEGRPSTRTPNQGWTPAPNASSGAVASSGRRRRGAPINAVTFPDSKWPNLHYPFSFDDSISDQLKGHIHKALKLWYNNTCLYLYEDPKASPRVHFTSHAGSGCSSAVGRQKSKTYQEVSIGPGCDLSILVETTKNYKPVDTRGAIDTWLGIIAHEIGHSLGFFHEQSRYDRDAFVEVNTDNIEPMMLHNFDKQSNIDNNNYYVGYDLGSVMHYSSRKKKNACSEDFSINDEPTLVPKAGPMYLHTIGQRYGPSHSDYKMMNEHYCGLSFNSANSNSSRNKVTCEMETTCFNGGFQNPNNCSGCICPPGYWHEKCERTLGSHLPIGVPECVSYTELTSHTDWTEISEQTGATTLDENADFAYCVWEIKSRKTIYIEVLEVGDVCSDGCRLGNTEIRTSANRGDTGVRLCCQDDLGGPNKTLSITASNGYARISLYAYKGIQRFRLRWRHD</sequence>
<dbReference type="Proteomes" id="UP001620626">
    <property type="component" value="Unassembled WGS sequence"/>
</dbReference>
<keyword evidence="10 11" id="KW-0645">Protease</keyword>
<evidence type="ECO:0000256" key="2">
    <source>
        <dbReference type="ARBA" id="ARBA00022525"/>
    </source>
</evidence>
<evidence type="ECO:0000256" key="6">
    <source>
        <dbReference type="ARBA" id="ARBA00023049"/>
    </source>
</evidence>
<dbReference type="GO" id="GO:0006508">
    <property type="term" value="P:proteolysis"/>
    <property type="evidence" value="ECO:0007669"/>
    <property type="project" value="UniProtKB-KW"/>
</dbReference>
<comment type="cofactor">
    <cofactor evidence="10 11">
        <name>Zn(2+)</name>
        <dbReference type="ChEBI" id="CHEBI:29105"/>
    </cofactor>
    <text evidence="10 11">Binds 1 zinc ion per subunit.</text>
</comment>
<keyword evidence="16" id="KW-1185">Reference proteome</keyword>
<organism evidence="15 16">
    <name type="scientific">Heterodera trifolii</name>
    <dbReference type="NCBI Taxonomy" id="157864"/>
    <lineage>
        <taxon>Eukaryota</taxon>
        <taxon>Metazoa</taxon>
        <taxon>Ecdysozoa</taxon>
        <taxon>Nematoda</taxon>
        <taxon>Chromadorea</taxon>
        <taxon>Rhabditida</taxon>
        <taxon>Tylenchina</taxon>
        <taxon>Tylenchomorpha</taxon>
        <taxon>Tylenchoidea</taxon>
        <taxon>Heteroderidae</taxon>
        <taxon>Heteroderinae</taxon>
        <taxon>Heterodera</taxon>
    </lineage>
</organism>
<dbReference type="InterPro" id="IPR024079">
    <property type="entry name" value="MetalloPept_cat_dom_sf"/>
</dbReference>
<keyword evidence="3 10" id="KW-0479">Metal-binding</keyword>
<feature type="region of interest" description="Disordered" evidence="13">
    <location>
        <begin position="156"/>
        <end position="191"/>
    </location>
</feature>
<keyword evidence="8" id="KW-0325">Glycoprotein</keyword>
<dbReference type="CDD" id="cd22249">
    <property type="entry name" value="UDM1_RNF168_RNF169-like"/>
    <property type="match status" value="1"/>
</dbReference>
<proteinExistence type="predicted"/>
<dbReference type="PRINTS" id="PR00480">
    <property type="entry name" value="ASTACIN"/>
</dbReference>
<feature type="signal peptide" evidence="9 11">
    <location>
        <begin position="1"/>
        <end position="26"/>
    </location>
</feature>